<evidence type="ECO:0000256" key="2">
    <source>
        <dbReference type="ARBA" id="ARBA00007193"/>
    </source>
</evidence>
<keyword evidence="8 12" id="KW-0406">Ion transport</keyword>
<comment type="subcellular location">
    <subcellularLocation>
        <location evidence="1">Membrane</location>
        <topology evidence="1">Multi-pass membrane protein</topology>
    </subcellularLocation>
</comment>
<evidence type="ECO:0000256" key="9">
    <source>
        <dbReference type="ARBA" id="ARBA00023136"/>
    </source>
</evidence>
<reference evidence="14" key="1">
    <citation type="submission" date="2023-03" db="EMBL/GenBank/DDBJ databases">
        <title>Chromosome-level genomes of two armyworms, Mythimna separata and Mythimna loreyi, provide insights into the biosynthesis and reception of sex pheromones.</title>
        <authorList>
            <person name="Zhao H."/>
        </authorList>
    </citation>
    <scope>NUCLEOTIDE SEQUENCE</scope>
    <source>
        <strain evidence="14">BeijingLab</strain>
        <tissue evidence="14">Pupa</tissue>
    </source>
</reference>
<evidence type="ECO:0000256" key="13">
    <source>
        <dbReference type="SAM" id="Phobius"/>
    </source>
</evidence>
<evidence type="ECO:0000256" key="4">
    <source>
        <dbReference type="ARBA" id="ARBA00022461"/>
    </source>
</evidence>
<name>A0AAD7Y6B5_MYTSE</name>
<dbReference type="AlphaFoldDB" id="A0AAD7Y6B5"/>
<evidence type="ECO:0000256" key="7">
    <source>
        <dbReference type="ARBA" id="ARBA00023053"/>
    </source>
</evidence>
<dbReference type="InterPro" id="IPR001873">
    <property type="entry name" value="ENaC"/>
</dbReference>
<keyword evidence="5 12" id="KW-0812">Transmembrane</keyword>
<evidence type="ECO:0000256" key="12">
    <source>
        <dbReference type="RuleBase" id="RU000679"/>
    </source>
</evidence>
<dbReference type="EMBL" id="JARGEI010000032">
    <property type="protein sequence ID" value="KAJ8704115.1"/>
    <property type="molecule type" value="Genomic_DNA"/>
</dbReference>
<keyword evidence="4 12" id="KW-0894">Sodium channel</keyword>
<evidence type="ECO:0000256" key="5">
    <source>
        <dbReference type="ARBA" id="ARBA00022692"/>
    </source>
</evidence>
<protein>
    <recommendedName>
        <fullName evidence="16">Sodium channel protein Nach</fullName>
    </recommendedName>
</protein>
<dbReference type="Gene3D" id="1.10.287.770">
    <property type="entry name" value="YojJ-like"/>
    <property type="match status" value="1"/>
</dbReference>
<evidence type="ECO:0000256" key="1">
    <source>
        <dbReference type="ARBA" id="ARBA00004141"/>
    </source>
</evidence>
<dbReference type="Proteomes" id="UP001231518">
    <property type="component" value="Chromosome 31"/>
</dbReference>
<keyword evidence="9 13" id="KW-0472">Membrane</keyword>
<proteinExistence type="inferred from homology"/>
<sequence length="535" mass="60994">MCEYTNDYHIYQEEKPWIITRWVTSIVKCVVKCGKDFCKETSIHGFNHIAASRRHWIERLLWVAATAFATWGAVDVSLGQLQRYNESPTVVTLEKDFRSWRFSVPAITMCYKNRLNKAKLPAVIKKYFNTEPSDEKYDYYARLVEAITDSDLFNLQRFQEFSHLDTSVDMFGIAVDVMPEPDIKTRSSEEVTFKWIPMMTESGACYVTNSVALADVAIVTPNPNDTARWPETCKYSSLSCYIVMDVPAFADFYFHSPYDVMDLTHSPSHVRLTLVRTTELSVMESRCGRGVVDLQPTRRGCSYTNESTASGRKVHSTNTCRLSCRSKLAKKFCDCVPFYYFYDEGPLCTPKGMACLSNYSHKLSNNNGQKYGPLCTPKGMACLSNYSHKLSNNNGQKCPCAPQCIDSIYKEISTVDQIWDRPPFNVHGSIKFAVQAPRTRYTREIVFHFQDLVVSFGGAAGLFLGASFISFVEILYFLMARPFRTTVRREETTNKTTAVLKVKPVPVSHETLRINQLTAILEAQKKYNAVPGYYY</sequence>
<gene>
    <name evidence="14" type="ORF">PYW07_013409</name>
</gene>
<evidence type="ECO:0000313" key="15">
    <source>
        <dbReference type="Proteomes" id="UP001231518"/>
    </source>
</evidence>
<evidence type="ECO:0000256" key="8">
    <source>
        <dbReference type="ARBA" id="ARBA00023065"/>
    </source>
</evidence>
<keyword evidence="15" id="KW-1185">Reference proteome</keyword>
<evidence type="ECO:0000256" key="10">
    <source>
        <dbReference type="ARBA" id="ARBA00023201"/>
    </source>
</evidence>
<evidence type="ECO:0000313" key="14">
    <source>
        <dbReference type="EMBL" id="KAJ8704115.1"/>
    </source>
</evidence>
<accession>A0AAD7Y6B5</accession>
<keyword evidence="10 12" id="KW-0739">Sodium transport</keyword>
<dbReference type="PANTHER" id="PTHR11690">
    <property type="entry name" value="AMILORIDE-SENSITIVE SODIUM CHANNEL-RELATED"/>
    <property type="match status" value="1"/>
</dbReference>
<dbReference type="PANTHER" id="PTHR11690:SF240">
    <property type="entry name" value="PICKPOCKET 25-RELATED"/>
    <property type="match status" value="1"/>
</dbReference>
<organism evidence="14 15">
    <name type="scientific">Mythimna separata</name>
    <name type="common">Oriental armyworm</name>
    <name type="synonym">Pseudaletia separata</name>
    <dbReference type="NCBI Taxonomy" id="271217"/>
    <lineage>
        <taxon>Eukaryota</taxon>
        <taxon>Metazoa</taxon>
        <taxon>Ecdysozoa</taxon>
        <taxon>Arthropoda</taxon>
        <taxon>Hexapoda</taxon>
        <taxon>Insecta</taxon>
        <taxon>Pterygota</taxon>
        <taxon>Neoptera</taxon>
        <taxon>Endopterygota</taxon>
        <taxon>Lepidoptera</taxon>
        <taxon>Glossata</taxon>
        <taxon>Ditrysia</taxon>
        <taxon>Noctuoidea</taxon>
        <taxon>Noctuidae</taxon>
        <taxon>Noctuinae</taxon>
        <taxon>Hadenini</taxon>
        <taxon>Mythimna</taxon>
    </lineage>
</organism>
<dbReference type="Gene3D" id="1.10.287.820">
    <property type="entry name" value="Acid-sensing ion channel domain"/>
    <property type="match status" value="1"/>
</dbReference>
<comment type="caution">
    <text evidence="14">The sequence shown here is derived from an EMBL/GenBank/DDBJ whole genome shotgun (WGS) entry which is preliminary data.</text>
</comment>
<evidence type="ECO:0000256" key="6">
    <source>
        <dbReference type="ARBA" id="ARBA00022989"/>
    </source>
</evidence>
<keyword evidence="7" id="KW-0915">Sodium</keyword>
<feature type="transmembrane region" description="Helical" evidence="13">
    <location>
        <begin position="452"/>
        <end position="479"/>
    </location>
</feature>
<evidence type="ECO:0000256" key="11">
    <source>
        <dbReference type="ARBA" id="ARBA00023303"/>
    </source>
</evidence>
<dbReference type="GO" id="GO:0005886">
    <property type="term" value="C:plasma membrane"/>
    <property type="evidence" value="ECO:0007669"/>
    <property type="project" value="TreeGrafter"/>
</dbReference>
<keyword evidence="3 12" id="KW-0813">Transport</keyword>
<dbReference type="Pfam" id="PF00858">
    <property type="entry name" value="ASC"/>
    <property type="match status" value="1"/>
</dbReference>
<keyword evidence="6 13" id="KW-1133">Transmembrane helix</keyword>
<evidence type="ECO:0008006" key="16">
    <source>
        <dbReference type="Google" id="ProtNLM"/>
    </source>
</evidence>
<comment type="similarity">
    <text evidence="2 12">Belongs to the amiloride-sensitive sodium channel (TC 1.A.6) family.</text>
</comment>
<dbReference type="GO" id="GO:0015280">
    <property type="term" value="F:ligand-gated sodium channel activity"/>
    <property type="evidence" value="ECO:0007669"/>
    <property type="project" value="TreeGrafter"/>
</dbReference>
<evidence type="ECO:0000256" key="3">
    <source>
        <dbReference type="ARBA" id="ARBA00022448"/>
    </source>
</evidence>
<keyword evidence="11 12" id="KW-0407">Ion channel</keyword>